<dbReference type="GO" id="GO:0003743">
    <property type="term" value="F:translation initiation factor activity"/>
    <property type="evidence" value="ECO:0007669"/>
    <property type="project" value="UniProtKB-KW"/>
</dbReference>
<keyword evidence="4" id="KW-0396">Initiation factor</keyword>
<dbReference type="Pfam" id="PF02854">
    <property type="entry name" value="MIF4G"/>
    <property type="match status" value="1"/>
</dbReference>
<evidence type="ECO:0000313" key="11">
    <source>
        <dbReference type="Proteomes" id="UP000006310"/>
    </source>
</evidence>
<dbReference type="Gene3D" id="1.25.40.180">
    <property type="match status" value="1"/>
</dbReference>
<keyword evidence="11" id="KW-1185">Reference proteome</keyword>
<dbReference type="Pfam" id="PF12152">
    <property type="entry name" value="eIF_4G1"/>
    <property type="match status" value="1"/>
</dbReference>
<feature type="compositionally biased region" description="Basic and acidic residues" evidence="8">
    <location>
        <begin position="420"/>
        <end position="430"/>
    </location>
</feature>
<comment type="subcellular location">
    <subcellularLocation>
        <location evidence="1">Cytoplasm</location>
    </subcellularLocation>
</comment>
<feature type="region of interest" description="Disordered" evidence="8">
    <location>
        <begin position="769"/>
        <end position="852"/>
    </location>
</feature>
<dbReference type="EMBL" id="HE978323">
    <property type="protein sequence ID" value="CCK72350.1"/>
    <property type="molecule type" value="Genomic_DNA"/>
</dbReference>
<reference evidence="11" key="2">
    <citation type="submission" date="2012-08" db="EMBL/GenBank/DDBJ databases">
        <title>Genome sequence of Kazachstania naganishii.</title>
        <authorList>
            <person name="Gordon J.L."/>
            <person name="Armisen D."/>
            <person name="Proux-Wera E."/>
            <person name="OhEigeartaigh S.S."/>
            <person name="Byrne K.P."/>
            <person name="Wolfe K.H."/>
        </authorList>
    </citation>
    <scope>NUCLEOTIDE SEQUENCE [LARGE SCALE GENOMIC DNA]</scope>
    <source>
        <strain evidence="11">ATCC MYA-139 / BCRC 22969 / CBS 8797 / CCRC 22969 / KCTC 17520 / NBRC 10181 / NCYC 3082</strain>
    </source>
</reference>
<feature type="region of interest" description="Disordered" evidence="8">
    <location>
        <begin position="173"/>
        <end position="305"/>
    </location>
</feature>
<dbReference type="RefSeq" id="XP_022466595.1">
    <property type="nucleotide sequence ID" value="XM_022610283.1"/>
</dbReference>
<keyword evidence="5" id="KW-0597">Phosphoprotein</keyword>
<keyword evidence="6" id="KW-0694">RNA-binding</keyword>
<dbReference type="OrthoDB" id="514777at2759"/>
<feature type="domain" description="MIF4G" evidence="9">
    <location>
        <begin position="501"/>
        <end position="744"/>
    </location>
</feature>
<dbReference type="eggNOG" id="KOG0401">
    <property type="taxonomic scope" value="Eukaryota"/>
</dbReference>
<dbReference type="SMART" id="SM00543">
    <property type="entry name" value="MIF4G"/>
    <property type="match status" value="1"/>
</dbReference>
<dbReference type="InterPro" id="IPR036211">
    <property type="entry name" value="eIF4G_eIF4E-bd_sf"/>
</dbReference>
<sequence length="852" mass="95237">MYNNGSTFLKSAPAGNGPVPATGAGAAATGPIPQQPWGAYPNAAYQNFYPQPMMPGMPPVGVGIPAMPMPTPSPTPSASASDVSQEPVESETDEEREEKKQKAEEVKKSFIEQVKARKAALEQKKLEEQRKKQEEEAARLKAEKDARDAAATEEEARLAKLKAEEDARLAEVKAQEDAKLKAEADARAKVEAEAKAEADAKAQAEAKEQEATSSPAETDGAVLTFAERMKLKKKQMATQEAQEGSTTPAADVPETTETAQQEVSADSPTDAQTETPTDATTDTPSPTDAPDEAPKEEEDEDFIPITKFLEILSKAKPLEDPFSFKYPEGFEGPEDKYKKAGVKYTYGPAFLLQFQNSVKVGPDAEWMKATGSRIVIPPGMARGNKSRDSGKFGSRNNSGNDFRSGSMRGDSRAGSKRRSKRDDRRDDRRSNRPRRDRSERGGSQRGDDRRPFDDTPAEPVAPFVPTANRWVPKSRAKKSEETEKKFAPDGVTELFEQPEIERKMKSLLNKLTLEKFDPISAEILTLANLSKWESRCETLTTVIEQIFFKACDEPHWSSMYAQLCGKVVKDLDPEITDESNTDKTGPKLVLHYLVIRCHTEFEKGWTDNLPTNEDGTPLAPELMSDEYYKLAAAKRRGLGLVRFIGHLYRLNLLTGKMMFECFRRLMKDLNNHPSEEVLESVVELLETVGEQFERDSFRAGPATLEGSALLDTLFTLLQQIMETTKISNRIKFKLMDVVELRGRNWRSNKKDQGPMTIAQIHEEEERQRALKQMQQNNSRSGSRRSMRDNSNRNSFRREPSQTFSKDKDNFLTKRSFSQQKQKPQQKEEAAPIPSSASTNMFSALMDNNSDSE</sequence>
<feature type="region of interest" description="Disordered" evidence="8">
    <location>
        <begin position="371"/>
        <end position="485"/>
    </location>
</feature>
<dbReference type="HOGENOM" id="CLU_006715_1_0_1"/>
<feature type="region of interest" description="Disordered" evidence="8">
    <location>
        <begin position="65"/>
        <end position="108"/>
    </location>
</feature>
<dbReference type="GO" id="GO:0016281">
    <property type="term" value="C:eukaryotic translation initiation factor 4F complex"/>
    <property type="evidence" value="ECO:0007669"/>
    <property type="project" value="TreeGrafter"/>
</dbReference>
<dbReference type="Gene3D" id="1.20.970.30">
    <property type="entry name" value="eIF4G, eIF4E-binding domain"/>
    <property type="match status" value="1"/>
</dbReference>
<evidence type="ECO:0000313" key="10">
    <source>
        <dbReference type="EMBL" id="CCK72350.1"/>
    </source>
</evidence>
<feature type="compositionally biased region" description="Polar residues" evidence="8">
    <location>
        <begin position="834"/>
        <end position="852"/>
    </location>
</feature>
<keyword evidence="3" id="KW-0963">Cytoplasm</keyword>
<dbReference type="GO" id="GO:0010494">
    <property type="term" value="C:cytoplasmic stress granule"/>
    <property type="evidence" value="ECO:0007669"/>
    <property type="project" value="UniProtKB-ARBA"/>
</dbReference>
<evidence type="ECO:0000256" key="7">
    <source>
        <dbReference type="ARBA" id="ARBA00022917"/>
    </source>
</evidence>
<evidence type="ECO:0000256" key="6">
    <source>
        <dbReference type="ARBA" id="ARBA00022884"/>
    </source>
</evidence>
<feature type="compositionally biased region" description="Polar residues" evidence="8">
    <location>
        <begin position="394"/>
        <end position="403"/>
    </location>
</feature>
<name>J7RBS5_HUIN7</name>
<dbReference type="GeneID" id="34528105"/>
<evidence type="ECO:0000256" key="5">
    <source>
        <dbReference type="ARBA" id="ARBA00022553"/>
    </source>
</evidence>
<dbReference type="AlphaFoldDB" id="J7RBS5"/>
<feature type="compositionally biased region" description="Polar residues" evidence="8">
    <location>
        <begin position="236"/>
        <end position="248"/>
    </location>
</feature>
<dbReference type="InterPro" id="IPR016024">
    <property type="entry name" value="ARM-type_fold"/>
</dbReference>
<feature type="compositionally biased region" description="Basic and acidic residues" evidence="8">
    <location>
        <begin position="97"/>
        <end position="108"/>
    </location>
</feature>
<evidence type="ECO:0000259" key="9">
    <source>
        <dbReference type="SMART" id="SM00543"/>
    </source>
</evidence>
<reference evidence="10 11" key="1">
    <citation type="journal article" date="2011" name="Proc. Natl. Acad. Sci. U.S.A.">
        <title>Evolutionary erosion of yeast sex chromosomes by mating-type switching accidents.</title>
        <authorList>
            <person name="Gordon J.L."/>
            <person name="Armisen D."/>
            <person name="Proux-Wera E."/>
            <person name="Oheigeartaigh S.S."/>
            <person name="Byrne K.P."/>
            <person name="Wolfe K.H."/>
        </authorList>
    </citation>
    <scope>NUCLEOTIDE SEQUENCE [LARGE SCALE GENOMIC DNA]</scope>
    <source>
        <strain evidence="11">ATCC MYA-139 / BCRC 22969 / CBS 8797 / CCRC 22969 / KCTC 17520 / NBRC 10181 / NCYC 3082</strain>
    </source>
</reference>
<feature type="region of interest" description="Disordered" evidence="8">
    <location>
        <begin position="124"/>
        <end position="155"/>
    </location>
</feature>
<feature type="compositionally biased region" description="Basic and acidic residues" evidence="8">
    <location>
        <begin position="785"/>
        <end position="811"/>
    </location>
</feature>
<evidence type="ECO:0000256" key="4">
    <source>
        <dbReference type="ARBA" id="ARBA00022540"/>
    </source>
</evidence>
<dbReference type="PANTHER" id="PTHR23253">
    <property type="entry name" value="EUKARYOTIC TRANSLATION INITIATION FACTOR 4 GAMMA"/>
    <property type="match status" value="1"/>
</dbReference>
<keyword evidence="7" id="KW-0648">Protein biosynthesis</keyword>
<protein>
    <recommendedName>
        <fullName evidence="9">MIF4G domain-containing protein</fullName>
    </recommendedName>
</protein>
<accession>J7RBS5</accession>
<feature type="compositionally biased region" description="Acidic residues" evidence="8">
    <location>
        <begin position="289"/>
        <end position="302"/>
    </location>
</feature>
<evidence type="ECO:0000256" key="3">
    <source>
        <dbReference type="ARBA" id="ARBA00022490"/>
    </source>
</evidence>
<feature type="compositionally biased region" description="Basic and acidic residues" evidence="8">
    <location>
        <begin position="173"/>
        <end position="210"/>
    </location>
</feature>
<gene>
    <name evidence="10" type="primary">KNAG0J02710</name>
    <name evidence="10" type="ordered locus">KNAG_0J02710</name>
</gene>
<dbReference type="FunFam" id="1.25.40.180:FF:000020">
    <property type="entry name" value="Eukaryotic translation initiation factor subunit"/>
    <property type="match status" value="1"/>
</dbReference>
<dbReference type="InterPro" id="IPR022745">
    <property type="entry name" value="eIF4G1_eIF4E-bd"/>
</dbReference>
<dbReference type="KEGG" id="kng:KNAG_0J02710"/>
<dbReference type="SUPFAM" id="SSF48371">
    <property type="entry name" value="ARM repeat"/>
    <property type="match status" value="1"/>
</dbReference>
<dbReference type="PANTHER" id="PTHR23253:SF9">
    <property type="entry name" value="EUKARYOTIC TRANSLATION INITIATION FACTOR 4 GAMMA 2"/>
    <property type="match status" value="1"/>
</dbReference>
<feature type="compositionally biased region" description="Basic and acidic residues" evidence="8">
    <location>
        <begin position="436"/>
        <end position="453"/>
    </location>
</feature>
<evidence type="ECO:0000256" key="1">
    <source>
        <dbReference type="ARBA" id="ARBA00004496"/>
    </source>
</evidence>
<dbReference type="InterPro" id="IPR003890">
    <property type="entry name" value="MIF4G-like_typ-3"/>
</dbReference>
<dbReference type="GO" id="GO:0003729">
    <property type="term" value="F:mRNA binding"/>
    <property type="evidence" value="ECO:0007669"/>
    <property type="project" value="TreeGrafter"/>
</dbReference>
<feature type="compositionally biased region" description="Polar residues" evidence="8">
    <location>
        <begin position="255"/>
        <end position="267"/>
    </location>
</feature>
<evidence type="ECO:0000256" key="8">
    <source>
        <dbReference type="SAM" id="MobiDB-lite"/>
    </source>
</evidence>
<proteinExistence type="inferred from homology"/>
<evidence type="ECO:0000256" key="2">
    <source>
        <dbReference type="ARBA" id="ARBA00005775"/>
    </source>
</evidence>
<dbReference type="OMA" id="IANQSQW"/>
<feature type="compositionally biased region" description="Low complexity" evidence="8">
    <location>
        <begin position="268"/>
        <end position="288"/>
    </location>
</feature>
<dbReference type="SUPFAM" id="SSF101489">
    <property type="entry name" value="Eukaryotic initiation factor 4f subunit eIF4g, eIF4e-binding domain"/>
    <property type="match status" value="1"/>
</dbReference>
<comment type="similarity">
    <text evidence="2">Belongs to the eukaryotic initiation factor 4G family.</text>
</comment>
<organism evidence="10 11">
    <name type="scientific">Huiozyma naganishii (strain ATCC MYA-139 / BCRC 22969 / CBS 8797 / KCTC 17520 / NBRC 10181 / NCYC 3082 / Yp74L-3)</name>
    <name type="common">Yeast</name>
    <name type="synonym">Kazachstania naganishii</name>
    <dbReference type="NCBI Taxonomy" id="1071383"/>
    <lineage>
        <taxon>Eukaryota</taxon>
        <taxon>Fungi</taxon>
        <taxon>Dikarya</taxon>
        <taxon>Ascomycota</taxon>
        <taxon>Saccharomycotina</taxon>
        <taxon>Saccharomycetes</taxon>
        <taxon>Saccharomycetales</taxon>
        <taxon>Saccharomycetaceae</taxon>
        <taxon>Huiozyma</taxon>
    </lineage>
</organism>
<dbReference type="Proteomes" id="UP000006310">
    <property type="component" value="Chromosome 10"/>
</dbReference>
<dbReference type="STRING" id="1071383.J7RBS5"/>